<dbReference type="Pfam" id="PF02567">
    <property type="entry name" value="PhzC-PhzF"/>
    <property type="match status" value="1"/>
</dbReference>
<feature type="active site" evidence="3">
    <location>
        <position position="44"/>
    </location>
</feature>
<dbReference type="PIRSF" id="PIRSF016184">
    <property type="entry name" value="PhzC_PhzF"/>
    <property type="match status" value="1"/>
</dbReference>
<dbReference type="AlphaFoldDB" id="A0A101HKP6"/>
<dbReference type="Proteomes" id="UP000054092">
    <property type="component" value="Unassembled WGS sequence"/>
</dbReference>
<dbReference type="PANTHER" id="PTHR13774">
    <property type="entry name" value="PHENAZINE BIOSYNTHESIS PROTEIN"/>
    <property type="match status" value="1"/>
</dbReference>
<dbReference type="SUPFAM" id="SSF54506">
    <property type="entry name" value="Diaminopimelate epimerase-like"/>
    <property type="match status" value="1"/>
</dbReference>
<evidence type="ECO:0000313" key="5">
    <source>
        <dbReference type="Proteomes" id="UP000054092"/>
    </source>
</evidence>
<dbReference type="PANTHER" id="PTHR13774:SF17">
    <property type="entry name" value="PHENAZINE BIOSYNTHESIS-LIKE DOMAIN-CONTAINING PROTEIN"/>
    <property type="match status" value="1"/>
</dbReference>
<keyword evidence="2" id="KW-0413">Isomerase</keyword>
<accession>A0A101HKP6</accession>
<protein>
    <submittedName>
        <fullName evidence="4">Putative epimerase, PhzC/PhzF-like protein</fullName>
    </submittedName>
</protein>
<sequence>MKIFQVDSFTGVPFGGNPAGVCVLEKEIEERQYLNIAAEMNLSETAFVNPLTKSNTFGLRWFTPKTEVKMCGHATLATAWVQFTELGIEGEIFYETLSGRLKVRYVDGKIEMDFPSDNPVRVPIDDALESIIGVKGKGYYSPATEKLLYFIPSISELEAILPDFNLLEKMDFGIEVKGLIVTSPGDQRYDFYSRYFAPWVGINEDPVTGSAHTVLGPFWSNQLGKRVLKACQLSSRMGEIELRLLEENRILILGEAVTLIRGTISI</sequence>
<evidence type="ECO:0000313" key="4">
    <source>
        <dbReference type="EMBL" id="KUK78587.1"/>
    </source>
</evidence>
<dbReference type="NCBIfam" id="TIGR00654">
    <property type="entry name" value="PhzF_family"/>
    <property type="match status" value="1"/>
</dbReference>
<dbReference type="EMBL" id="LGGP01000361">
    <property type="protein sequence ID" value="KUK78587.1"/>
    <property type="molecule type" value="Genomic_DNA"/>
</dbReference>
<dbReference type="GO" id="GO:0016853">
    <property type="term" value="F:isomerase activity"/>
    <property type="evidence" value="ECO:0007669"/>
    <property type="project" value="UniProtKB-KW"/>
</dbReference>
<comment type="caution">
    <text evidence="4">The sequence shown here is derived from an EMBL/GenBank/DDBJ whole genome shotgun (WGS) entry which is preliminary data.</text>
</comment>
<dbReference type="GO" id="GO:0005737">
    <property type="term" value="C:cytoplasm"/>
    <property type="evidence" value="ECO:0007669"/>
    <property type="project" value="TreeGrafter"/>
</dbReference>
<dbReference type="Gene3D" id="3.10.310.10">
    <property type="entry name" value="Diaminopimelate Epimerase, Chain A, domain 1"/>
    <property type="match status" value="2"/>
</dbReference>
<evidence type="ECO:0000256" key="3">
    <source>
        <dbReference type="PIRSR" id="PIRSR016184-1"/>
    </source>
</evidence>
<evidence type="ECO:0000256" key="2">
    <source>
        <dbReference type="ARBA" id="ARBA00023235"/>
    </source>
</evidence>
<comment type="similarity">
    <text evidence="1">Belongs to the PhzF family.</text>
</comment>
<dbReference type="PATRIC" id="fig|1184387.3.peg.64"/>
<proteinExistence type="inferred from homology"/>
<organism evidence="4 5">
    <name type="scientific">Mesotoga prima</name>
    <dbReference type="NCBI Taxonomy" id="1184387"/>
    <lineage>
        <taxon>Bacteria</taxon>
        <taxon>Thermotogati</taxon>
        <taxon>Thermotogota</taxon>
        <taxon>Thermotogae</taxon>
        <taxon>Kosmotogales</taxon>
        <taxon>Kosmotogaceae</taxon>
        <taxon>Mesotoga</taxon>
    </lineage>
</organism>
<name>A0A101HKP6_9BACT</name>
<evidence type="ECO:0000256" key="1">
    <source>
        <dbReference type="ARBA" id="ARBA00008270"/>
    </source>
</evidence>
<reference evidence="5" key="1">
    <citation type="journal article" date="2015" name="MBio">
        <title>Genome-Resolved Metagenomic Analysis Reveals Roles for Candidate Phyla and Other Microbial Community Members in Biogeochemical Transformations in Oil Reservoirs.</title>
        <authorList>
            <person name="Hu P."/>
            <person name="Tom L."/>
            <person name="Singh A."/>
            <person name="Thomas B.C."/>
            <person name="Baker B.J."/>
            <person name="Piceno Y.M."/>
            <person name="Andersen G.L."/>
            <person name="Banfield J.F."/>
        </authorList>
    </citation>
    <scope>NUCLEOTIDE SEQUENCE [LARGE SCALE GENOMIC DNA]</scope>
</reference>
<gene>
    <name evidence="4" type="ORF">XD94_1678</name>
</gene>
<dbReference type="InterPro" id="IPR003719">
    <property type="entry name" value="Phenazine_PhzF-like"/>
</dbReference>